<dbReference type="RefSeq" id="WP_179547998.1">
    <property type="nucleotide sequence ID" value="NZ_BSEW01000002.1"/>
</dbReference>
<gene>
    <name evidence="2" type="ORF">BJ984_002114</name>
</gene>
<keyword evidence="1" id="KW-1133">Transmembrane helix</keyword>
<evidence type="ECO:0000256" key="1">
    <source>
        <dbReference type="SAM" id="Phobius"/>
    </source>
</evidence>
<dbReference type="InterPro" id="IPR010640">
    <property type="entry name" value="Low_temperature_requirement_A"/>
</dbReference>
<feature type="transmembrane region" description="Helical" evidence="1">
    <location>
        <begin position="256"/>
        <end position="281"/>
    </location>
</feature>
<comment type="caution">
    <text evidence="2">The sequence shown here is derived from an EMBL/GenBank/DDBJ whole genome shotgun (WGS) entry which is preliminary data.</text>
</comment>
<feature type="transmembrane region" description="Helical" evidence="1">
    <location>
        <begin position="69"/>
        <end position="86"/>
    </location>
</feature>
<sequence length="444" mass="47494">MGDDGEFRERLREDLLHRLRPLRGQRAGGPGRSATPLELLYDLTYVIAFAAAAEQLAHQIGEGHVGPAIGAYVFAIWAISWAWMNFSWFSSAYGNDDALFRILTIVQMVGAIVLVFGLPVSFERAVTGESPNNLLMVVGYIVMRVPLIVLWLRAARADARHRRIDVAYALAIGVAQTLWLLTAVLPLPAGATVGAIVVLALAEMVAPVVLEHRYGRAPWNAGHIAERFSLLTLIALGEVIAATVTAVGALTGEKGWSIEAVVLASSGLVLAAGFWWSYFLIPSGTVLERWPSRVFAWRYAHLPIFGAIAAVGAGLRIAAEAIETERLTVLQITLALVVPVAVMTAMIFITWSALMRSFDATHLPLFGAALVPLAAALAVAVSAGREPVDLASPGSLTALLSAIVLVALCPVVEVVGHELVGYRHTLRVVDRTAVRADAVEAASR</sequence>
<proteinExistence type="predicted"/>
<feature type="transmembrane region" description="Helical" evidence="1">
    <location>
        <begin position="191"/>
        <end position="210"/>
    </location>
</feature>
<feature type="transmembrane region" description="Helical" evidence="1">
    <location>
        <begin position="363"/>
        <end position="384"/>
    </location>
</feature>
<dbReference type="PANTHER" id="PTHR36840">
    <property type="entry name" value="BLL5714 PROTEIN"/>
    <property type="match status" value="1"/>
</dbReference>
<dbReference type="EMBL" id="JACCBM010000001">
    <property type="protein sequence ID" value="NYD70956.1"/>
    <property type="molecule type" value="Genomic_DNA"/>
</dbReference>
<protein>
    <submittedName>
        <fullName evidence="2">Low temperature requirement protein LtrA</fullName>
    </submittedName>
</protein>
<feature type="transmembrane region" description="Helical" evidence="1">
    <location>
        <begin position="328"/>
        <end position="351"/>
    </location>
</feature>
<feature type="transmembrane region" description="Helical" evidence="1">
    <location>
        <begin position="302"/>
        <end position="322"/>
    </location>
</feature>
<evidence type="ECO:0000313" key="3">
    <source>
        <dbReference type="Proteomes" id="UP000549913"/>
    </source>
</evidence>
<dbReference type="PANTHER" id="PTHR36840:SF1">
    <property type="entry name" value="BLL5714 PROTEIN"/>
    <property type="match status" value="1"/>
</dbReference>
<feature type="transmembrane region" description="Helical" evidence="1">
    <location>
        <begin position="98"/>
        <end position="122"/>
    </location>
</feature>
<feature type="transmembrane region" description="Helical" evidence="1">
    <location>
        <begin position="396"/>
        <end position="416"/>
    </location>
</feature>
<accession>A0A852SQ75</accession>
<name>A0A852SQ75_9MICO</name>
<feature type="transmembrane region" description="Helical" evidence="1">
    <location>
        <begin position="230"/>
        <end position="250"/>
    </location>
</feature>
<keyword evidence="1" id="KW-0472">Membrane</keyword>
<keyword evidence="3" id="KW-1185">Reference proteome</keyword>
<dbReference type="AlphaFoldDB" id="A0A852SQ75"/>
<organism evidence="2 3">
    <name type="scientific">Herbiconiux flava</name>
    <dbReference type="NCBI Taxonomy" id="881268"/>
    <lineage>
        <taxon>Bacteria</taxon>
        <taxon>Bacillati</taxon>
        <taxon>Actinomycetota</taxon>
        <taxon>Actinomycetes</taxon>
        <taxon>Micrococcales</taxon>
        <taxon>Microbacteriaceae</taxon>
        <taxon>Herbiconiux</taxon>
    </lineage>
</organism>
<feature type="transmembrane region" description="Helical" evidence="1">
    <location>
        <begin position="166"/>
        <end position="185"/>
    </location>
</feature>
<dbReference type="Proteomes" id="UP000549913">
    <property type="component" value="Unassembled WGS sequence"/>
</dbReference>
<feature type="transmembrane region" description="Helical" evidence="1">
    <location>
        <begin position="134"/>
        <end position="154"/>
    </location>
</feature>
<keyword evidence="1" id="KW-0812">Transmembrane</keyword>
<reference evidence="2 3" key="1">
    <citation type="submission" date="2020-07" db="EMBL/GenBank/DDBJ databases">
        <title>Sequencing the genomes of 1000 actinobacteria strains.</title>
        <authorList>
            <person name="Klenk H.-P."/>
        </authorList>
    </citation>
    <scope>NUCLEOTIDE SEQUENCE [LARGE SCALE GENOMIC DNA]</scope>
    <source>
        <strain evidence="2 3">DSM 26474</strain>
    </source>
</reference>
<evidence type="ECO:0000313" key="2">
    <source>
        <dbReference type="EMBL" id="NYD70956.1"/>
    </source>
</evidence>
<dbReference type="Pfam" id="PF06772">
    <property type="entry name" value="LtrA"/>
    <property type="match status" value="1"/>
</dbReference>